<dbReference type="PANTHER" id="PTHR34853">
    <property type="match status" value="1"/>
</dbReference>
<reference evidence="2 3" key="1">
    <citation type="submission" date="2016-10" db="EMBL/GenBank/DDBJ databases">
        <authorList>
            <person name="de Groot N.N."/>
        </authorList>
    </citation>
    <scope>NUCLEOTIDE SEQUENCE [LARGE SCALE GENOMIC DNA]</scope>
    <source>
        <strain evidence="2 3">CGMCC 4.3491</strain>
    </source>
</reference>
<keyword evidence="2" id="KW-0378">Hydrolase</keyword>
<dbReference type="InterPro" id="IPR029058">
    <property type="entry name" value="AB_hydrolase_fold"/>
</dbReference>
<name>A0A1H3S2T5_9MICO</name>
<organism evidence="2 3">
    <name type="scientific">Herbiconiux ginsengi</name>
    <dbReference type="NCBI Taxonomy" id="381665"/>
    <lineage>
        <taxon>Bacteria</taxon>
        <taxon>Bacillati</taxon>
        <taxon>Actinomycetota</taxon>
        <taxon>Actinomycetes</taxon>
        <taxon>Micrococcales</taxon>
        <taxon>Microbacteriaceae</taxon>
        <taxon>Herbiconiux</taxon>
    </lineage>
</organism>
<dbReference type="Proteomes" id="UP000198891">
    <property type="component" value="Unassembled WGS sequence"/>
</dbReference>
<keyword evidence="3" id="KW-1185">Reference proteome</keyword>
<evidence type="ECO:0000313" key="3">
    <source>
        <dbReference type="Proteomes" id="UP000198891"/>
    </source>
</evidence>
<dbReference type="PANTHER" id="PTHR34853:SF1">
    <property type="entry name" value="LIPASE 5"/>
    <property type="match status" value="1"/>
</dbReference>
<dbReference type="SUPFAM" id="SSF53474">
    <property type="entry name" value="alpha/beta-Hydrolases"/>
    <property type="match status" value="1"/>
</dbReference>
<feature type="region of interest" description="Disordered" evidence="1">
    <location>
        <begin position="454"/>
        <end position="488"/>
    </location>
</feature>
<evidence type="ECO:0000256" key="1">
    <source>
        <dbReference type="SAM" id="MobiDB-lite"/>
    </source>
</evidence>
<dbReference type="GO" id="GO:0016042">
    <property type="term" value="P:lipid catabolic process"/>
    <property type="evidence" value="ECO:0007669"/>
    <property type="project" value="InterPro"/>
</dbReference>
<dbReference type="GO" id="GO:0004806">
    <property type="term" value="F:triacylglycerol lipase activity"/>
    <property type="evidence" value="ECO:0007669"/>
    <property type="project" value="InterPro"/>
</dbReference>
<dbReference type="InterPro" id="IPR005152">
    <property type="entry name" value="Lipase_secreted"/>
</dbReference>
<dbReference type="EMBL" id="FNPZ01000003">
    <property type="protein sequence ID" value="SDZ31791.1"/>
    <property type="molecule type" value="Genomic_DNA"/>
</dbReference>
<evidence type="ECO:0000313" key="2">
    <source>
        <dbReference type="EMBL" id="SDZ31791.1"/>
    </source>
</evidence>
<feature type="region of interest" description="Disordered" evidence="1">
    <location>
        <begin position="67"/>
        <end position="92"/>
    </location>
</feature>
<dbReference type="Gene3D" id="3.40.50.1820">
    <property type="entry name" value="alpha/beta hydrolase"/>
    <property type="match status" value="2"/>
</dbReference>
<feature type="compositionally biased region" description="Pro residues" evidence="1">
    <location>
        <begin position="471"/>
        <end position="488"/>
    </location>
</feature>
<proteinExistence type="predicted"/>
<sequence>MGFFGVDLSARSRLSKSIVATASLFVLVGITVAGCSTDAGAQTAADAASTGAPSDVTGGAYAGGTGVGTVDPTTDGQFGIPDFYTPPSPLPHGKHGDIIDSEEVPAPDGARAWRILYLSELHDGTPVAASGFVVAPEGDAPEGGRKVVAWAHGTEGGGRNCAPSLAPKPAVDLVDYFTYESPFQQDVGVPALTEMLAAGYVVVATDYQGLGTPGVQQYTVLDSEANNVWDSVKAAQQIDATKAGDDVVVLGWSQGGGASVWMAQNTEYGHPLNLLGTAALAPAADNGPQFAGQVAPGPENSVSVAHAAALQLNVYRGFLAAYPELKASDVVTKEGEEALAAAGVQCVNHLAYVFSSNLTTPFQTLIQPTTPADWQKRLDENTPGYAAPTAPVLVMQGTADTVVNPNGTTQYFERACGFGQPVEYTIYNGATHQTIPTDAKGEYTSWIADRFAGEPAPTTCAPAGSAQTAPSPVPTPSPLPTAAPAPAG</sequence>
<dbReference type="STRING" id="381665.SAMN05216554_3236"/>
<dbReference type="Pfam" id="PF03583">
    <property type="entry name" value="LIP"/>
    <property type="match status" value="1"/>
</dbReference>
<dbReference type="AlphaFoldDB" id="A0A1H3S2T5"/>
<protein>
    <submittedName>
        <fullName evidence="2">Lysophospholipase, alpha-beta hydrolase superfamily</fullName>
    </submittedName>
</protein>
<accession>A0A1H3S2T5</accession>
<gene>
    <name evidence="2" type="ORF">SAMN05216554_3236</name>
</gene>
<dbReference type="RefSeq" id="WP_175494303.1">
    <property type="nucleotide sequence ID" value="NZ_FNPZ01000003.1"/>
</dbReference>